<dbReference type="Pfam" id="PF10186">
    <property type="entry name" value="ATG14"/>
    <property type="match status" value="1"/>
</dbReference>
<feature type="compositionally biased region" description="Gly residues" evidence="4">
    <location>
        <begin position="504"/>
        <end position="514"/>
    </location>
</feature>
<evidence type="ECO:0000313" key="6">
    <source>
        <dbReference type="Proteomes" id="UP000799766"/>
    </source>
</evidence>
<gene>
    <name evidence="5" type="ORF">BDY21DRAFT_382443</name>
</gene>
<evidence type="ECO:0000256" key="3">
    <source>
        <dbReference type="ARBA" id="ARBA00023054"/>
    </source>
</evidence>
<dbReference type="GO" id="GO:0005768">
    <property type="term" value="C:endosome"/>
    <property type="evidence" value="ECO:0007669"/>
    <property type="project" value="TreeGrafter"/>
</dbReference>
<feature type="region of interest" description="Disordered" evidence="4">
    <location>
        <begin position="77"/>
        <end position="202"/>
    </location>
</feature>
<feature type="compositionally biased region" description="Low complexity" evidence="4">
    <location>
        <begin position="515"/>
        <end position="525"/>
    </location>
</feature>
<evidence type="ECO:0000256" key="1">
    <source>
        <dbReference type="ARBA" id="ARBA00009574"/>
    </source>
</evidence>
<dbReference type="AlphaFoldDB" id="A0A6A6NMM6"/>
<evidence type="ECO:0000256" key="4">
    <source>
        <dbReference type="SAM" id="MobiDB-lite"/>
    </source>
</evidence>
<name>A0A6A6NMM6_9PEZI</name>
<dbReference type="Proteomes" id="UP000799766">
    <property type="component" value="Unassembled WGS sequence"/>
</dbReference>
<dbReference type="OrthoDB" id="72772at2759"/>
<reference evidence="5" key="1">
    <citation type="journal article" date="2020" name="Stud. Mycol.">
        <title>101 Dothideomycetes genomes: a test case for predicting lifestyles and emergence of pathogens.</title>
        <authorList>
            <person name="Haridas S."/>
            <person name="Albert R."/>
            <person name="Binder M."/>
            <person name="Bloem J."/>
            <person name="Labutti K."/>
            <person name="Salamov A."/>
            <person name="Andreopoulos B."/>
            <person name="Baker S."/>
            <person name="Barry K."/>
            <person name="Bills G."/>
            <person name="Bluhm B."/>
            <person name="Cannon C."/>
            <person name="Castanera R."/>
            <person name="Culley D."/>
            <person name="Daum C."/>
            <person name="Ezra D."/>
            <person name="Gonzalez J."/>
            <person name="Henrissat B."/>
            <person name="Kuo A."/>
            <person name="Liang C."/>
            <person name="Lipzen A."/>
            <person name="Lutzoni F."/>
            <person name="Magnuson J."/>
            <person name="Mondo S."/>
            <person name="Nolan M."/>
            <person name="Ohm R."/>
            <person name="Pangilinan J."/>
            <person name="Park H.-J."/>
            <person name="Ramirez L."/>
            <person name="Alfaro M."/>
            <person name="Sun H."/>
            <person name="Tritt A."/>
            <person name="Yoshinaga Y."/>
            <person name="Zwiers L.-H."/>
            <person name="Turgeon B."/>
            <person name="Goodwin S."/>
            <person name="Spatafora J."/>
            <person name="Crous P."/>
            <person name="Grigoriev I."/>
        </authorList>
    </citation>
    <scope>NUCLEOTIDE SEQUENCE</scope>
    <source>
        <strain evidence="5">ATCC 16933</strain>
    </source>
</reference>
<dbReference type="GO" id="GO:0032991">
    <property type="term" value="C:protein-containing complex"/>
    <property type="evidence" value="ECO:0007669"/>
    <property type="project" value="UniProtKB-ARBA"/>
</dbReference>
<accession>A0A6A6NMM6</accession>
<dbReference type="GO" id="GO:0000323">
    <property type="term" value="C:lytic vacuole"/>
    <property type="evidence" value="ECO:0007669"/>
    <property type="project" value="TreeGrafter"/>
</dbReference>
<keyword evidence="3" id="KW-0175">Coiled coil</keyword>
<dbReference type="EMBL" id="MU001701">
    <property type="protein sequence ID" value="KAF2452961.1"/>
    <property type="molecule type" value="Genomic_DNA"/>
</dbReference>
<evidence type="ECO:0000256" key="2">
    <source>
        <dbReference type="ARBA" id="ARBA00013807"/>
    </source>
</evidence>
<evidence type="ECO:0000313" key="5">
    <source>
        <dbReference type="EMBL" id="KAF2452961.1"/>
    </source>
</evidence>
<dbReference type="GO" id="GO:0035493">
    <property type="term" value="P:SNARE complex assembly"/>
    <property type="evidence" value="ECO:0007669"/>
    <property type="project" value="TreeGrafter"/>
</dbReference>
<feature type="compositionally biased region" description="Basic and acidic residues" evidence="4">
    <location>
        <begin position="77"/>
        <end position="88"/>
    </location>
</feature>
<dbReference type="GO" id="GO:0000149">
    <property type="term" value="F:SNARE binding"/>
    <property type="evidence" value="ECO:0007669"/>
    <property type="project" value="TreeGrafter"/>
</dbReference>
<protein>
    <recommendedName>
        <fullName evidence="2">Autophagy-related protein 14</fullName>
    </recommendedName>
</protein>
<feature type="region of interest" description="Disordered" evidence="4">
    <location>
        <begin position="753"/>
        <end position="831"/>
    </location>
</feature>
<dbReference type="PANTHER" id="PTHR15157:SF5">
    <property type="entry name" value="UV RADIATION RESISTANCE-ASSOCIATED GENE PROTEIN"/>
    <property type="match status" value="1"/>
</dbReference>
<feature type="region of interest" description="Disordered" evidence="4">
    <location>
        <begin position="501"/>
        <end position="535"/>
    </location>
</feature>
<feature type="region of interest" description="Disordered" evidence="4">
    <location>
        <begin position="1"/>
        <end position="22"/>
    </location>
</feature>
<dbReference type="InterPro" id="IPR018791">
    <property type="entry name" value="UV_resistance/autophagy_Atg14"/>
</dbReference>
<dbReference type="PANTHER" id="PTHR15157">
    <property type="entry name" value="UV RADIATION RESISTANCE-ASSOCIATED GENE PROTEIN"/>
    <property type="match status" value="1"/>
</dbReference>
<sequence>MGDDAEFPLHQELPGGGRRERPWLYPYNRRLRHLQGITIRNLTLLPSQSTPHRSRGHTIDDDALPYTLTTPAKALALRESKKLEHSRSSSDLGSMAERSSGGKSKLESKGKVQGKGKGAASTSSQGLQDGYSGGVTAVESAPAEPGARDGAEQGSGMDGGGDSSGGTPKPTTPPRPTFTKMRRRSTMEWANASPLSRQKKLEDVTSGRMADVFFSLHVDGMDQPVYVSEVAPKAMNPSFRFFDLGPCGPSVTRRDELTVKVWTKTETMDGWQYLVDLSVNLRALQFIGKELPLFRHPLPQNCILFHLTDGIYTSFTDLPISASLERSITDPLNNTSAARGGEGGRDLPTVPTSSYDALMRLSTLDTCIQDALATRDHLASQLATLVSDNAEALSLTQRAVAEADDSAKTVLDAVTHERRRVETVRRRRNELRARNAGRREAMRKGIEAQQLVAEAMEEGWAKARDGEKAMERVEEEMVGQRRRVCEELLQIYPVEPLAAAKGAGRSGSVGGAGAGDSRPSSRGSGTSRGGNATGSSGDALAFTIRGLHLPNANLDDADPDVVAAALGHVAQCVHALSFYLSAPLPYPLTPHGSTSLIYDPISLTPSTSSRPATSAAATSGSGAATAAASRDAASRTYPLFARGALSYRFQYAVFLLNKDVDVLATRLGLRLPNIAWTLPNLKYVLFVATAGKGEVPARKAGGIRGLLARGREARSLLVGEVERRGSGGSEGSPLGAGRAAGNLGNALAGAVGRLSPGAAREPGTGRAPSAESGSAVAITSARPQDTNGSGNGSADGELVRSGSARRSKDRAPYMGVAKTAEVQGRGLRSVS</sequence>
<comment type="similarity">
    <text evidence="1">Belongs to the ATG14 family.</text>
</comment>
<feature type="region of interest" description="Disordered" evidence="4">
    <location>
        <begin position="719"/>
        <end position="738"/>
    </location>
</feature>
<feature type="region of interest" description="Disordered" evidence="4">
    <location>
        <begin position="45"/>
        <end position="64"/>
    </location>
</feature>
<proteinExistence type="inferred from homology"/>
<organism evidence="5 6">
    <name type="scientific">Lineolata rhizophorae</name>
    <dbReference type="NCBI Taxonomy" id="578093"/>
    <lineage>
        <taxon>Eukaryota</taxon>
        <taxon>Fungi</taxon>
        <taxon>Dikarya</taxon>
        <taxon>Ascomycota</taxon>
        <taxon>Pezizomycotina</taxon>
        <taxon>Dothideomycetes</taxon>
        <taxon>Dothideomycetes incertae sedis</taxon>
        <taxon>Lineolatales</taxon>
        <taxon>Lineolataceae</taxon>
        <taxon>Lineolata</taxon>
    </lineage>
</organism>
<keyword evidence="6" id="KW-1185">Reference proteome</keyword>